<name>A0ABV7Q601_9ACTN</name>
<feature type="compositionally biased region" description="Low complexity" evidence="1">
    <location>
        <begin position="151"/>
        <end position="162"/>
    </location>
</feature>
<feature type="transmembrane region" description="Helical" evidence="2">
    <location>
        <begin position="61"/>
        <end position="79"/>
    </location>
</feature>
<comment type="caution">
    <text evidence="3">The sequence shown here is derived from an EMBL/GenBank/DDBJ whole genome shotgun (WGS) entry which is preliminary data.</text>
</comment>
<proteinExistence type="predicted"/>
<organism evidence="3 4">
    <name type="scientific">Glycomyces rhizosphaerae</name>
    <dbReference type="NCBI Taxonomy" id="2054422"/>
    <lineage>
        <taxon>Bacteria</taxon>
        <taxon>Bacillati</taxon>
        <taxon>Actinomycetota</taxon>
        <taxon>Actinomycetes</taxon>
        <taxon>Glycomycetales</taxon>
        <taxon>Glycomycetaceae</taxon>
        <taxon>Glycomyces</taxon>
    </lineage>
</organism>
<protein>
    <submittedName>
        <fullName evidence="3">DUF308 domain-containing protein</fullName>
    </submittedName>
</protein>
<dbReference type="EMBL" id="JBHRWO010000021">
    <property type="protein sequence ID" value="MFC3495224.1"/>
    <property type="molecule type" value="Genomic_DNA"/>
</dbReference>
<feature type="compositionally biased region" description="Acidic residues" evidence="1">
    <location>
        <begin position="163"/>
        <end position="176"/>
    </location>
</feature>
<feature type="region of interest" description="Disordered" evidence="1">
    <location>
        <begin position="1"/>
        <end position="36"/>
    </location>
</feature>
<reference evidence="4" key="1">
    <citation type="journal article" date="2019" name="Int. J. Syst. Evol. Microbiol.">
        <title>The Global Catalogue of Microorganisms (GCM) 10K type strain sequencing project: providing services to taxonomists for standard genome sequencing and annotation.</title>
        <authorList>
            <consortium name="The Broad Institute Genomics Platform"/>
            <consortium name="The Broad Institute Genome Sequencing Center for Infectious Disease"/>
            <person name="Wu L."/>
            <person name="Ma J."/>
        </authorList>
    </citation>
    <scope>NUCLEOTIDE SEQUENCE [LARGE SCALE GENOMIC DNA]</scope>
    <source>
        <strain evidence="4">CGMCC 4.7396</strain>
    </source>
</reference>
<feature type="compositionally biased region" description="Pro residues" evidence="1">
    <location>
        <begin position="13"/>
        <end position="30"/>
    </location>
</feature>
<evidence type="ECO:0000313" key="4">
    <source>
        <dbReference type="Proteomes" id="UP001595712"/>
    </source>
</evidence>
<keyword evidence="2" id="KW-1133">Transmembrane helix</keyword>
<dbReference type="Proteomes" id="UP001595712">
    <property type="component" value="Unassembled WGS sequence"/>
</dbReference>
<feature type="transmembrane region" description="Helical" evidence="2">
    <location>
        <begin position="116"/>
        <end position="137"/>
    </location>
</feature>
<evidence type="ECO:0000313" key="3">
    <source>
        <dbReference type="EMBL" id="MFC3495224.1"/>
    </source>
</evidence>
<gene>
    <name evidence="3" type="ORF">ACFO8M_22280</name>
</gene>
<evidence type="ECO:0000256" key="1">
    <source>
        <dbReference type="SAM" id="MobiDB-lite"/>
    </source>
</evidence>
<accession>A0ABV7Q601</accession>
<keyword evidence="2" id="KW-0812">Transmembrane</keyword>
<keyword evidence="2" id="KW-0472">Membrane</keyword>
<keyword evidence="4" id="KW-1185">Reference proteome</keyword>
<sequence>MSDPTPSGDAPNDPAPEAPQPEAAPEPTHPQPTIQVPQYPYLSPSAQYPVVQAPAFAPKNGMGLTALVLGIAGAALALIPYIGCIGAIAGVIAIVFGAIGIANANGGKATNRTSAIAGLSLGIAALLLGVLVNFVTYTASSSVETDAGEITGASDGAAPSDADPAEAAETASEEPPEPAGIGDGQWKVGEEIEPGTYVTWAEDGFMGCYVARLSGFSGEFDDIIANTNLSSDARGRITVAEDDAGVEFSGGCEWLPATEATLAATEGEVGPGVWEVGTEVPPGTYVTEAEGDGILDSCYVARLAGFGMDFDEIIANDNIDGGSQGRIEIADSDAGVEFSGECTWRLE</sequence>
<dbReference type="RefSeq" id="WP_387979708.1">
    <property type="nucleotide sequence ID" value="NZ_JBHRWO010000021.1"/>
</dbReference>
<feature type="region of interest" description="Disordered" evidence="1">
    <location>
        <begin position="149"/>
        <end position="187"/>
    </location>
</feature>
<evidence type="ECO:0000256" key="2">
    <source>
        <dbReference type="SAM" id="Phobius"/>
    </source>
</evidence>